<dbReference type="SUPFAM" id="SSF51735">
    <property type="entry name" value="NAD(P)-binding Rossmann-fold domains"/>
    <property type="match status" value="1"/>
</dbReference>
<keyword evidence="1" id="KW-0472">Membrane</keyword>
<accession>A0A835QLR2</accession>
<keyword evidence="1" id="KW-1133">Transmembrane helix</keyword>
<evidence type="ECO:0000256" key="1">
    <source>
        <dbReference type="SAM" id="Phobius"/>
    </source>
</evidence>
<gene>
    <name evidence="2" type="ORF">HPP92_015138</name>
</gene>
<keyword evidence="3" id="KW-1185">Reference proteome</keyword>
<dbReference type="GO" id="GO:0006666">
    <property type="term" value="P:3-keto-sphinganine metabolic process"/>
    <property type="evidence" value="ECO:0007669"/>
    <property type="project" value="TreeGrafter"/>
</dbReference>
<sequence>MTISPYYLLLLIPVIPLCLILLLFLIARPRSTRIPIKGRHVFITGGSSGIGLSLARQAAAEGARVSILARNSKRLEEARETIRLATGVEVAIFSADVRDADAVARAVEEAGPIDVLICNHGVFLPLELEKQEIEEVKFMMDINVMGTFHLIKATLPGMKRRTRQSGVAASIAIVSSQAGQRANLHRGLSESLQHEVFADNIYVSLVFPPDTDTPGFDEEKKRRPEITNLIAGSSGGMKADDVAKISLNGIKSGRFMIPCNLEGAMIAVATAGLSPQSSCVTAFVEKLITIESY</sequence>
<dbReference type="GO" id="GO:0030148">
    <property type="term" value="P:sphingolipid biosynthetic process"/>
    <property type="evidence" value="ECO:0007669"/>
    <property type="project" value="TreeGrafter"/>
</dbReference>
<dbReference type="Gene3D" id="3.40.50.720">
    <property type="entry name" value="NAD(P)-binding Rossmann-like Domain"/>
    <property type="match status" value="1"/>
</dbReference>
<dbReference type="GO" id="GO:0047560">
    <property type="term" value="F:3-dehydrosphinganine reductase activity"/>
    <property type="evidence" value="ECO:0007669"/>
    <property type="project" value="TreeGrafter"/>
</dbReference>
<dbReference type="AlphaFoldDB" id="A0A835QLR2"/>
<keyword evidence="1" id="KW-0812">Transmembrane</keyword>
<dbReference type="PRINTS" id="PR00081">
    <property type="entry name" value="GDHRDH"/>
</dbReference>
<dbReference type="OrthoDB" id="1899623at2759"/>
<evidence type="ECO:0000313" key="2">
    <source>
        <dbReference type="EMBL" id="KAG0473281.1"/>
    </source>
</evidence>
<dbReference type="GO" id="GO:0005789">
    <property type="term" value="C:endoplasmic reticulum membrane"/>
    <property type="evidence" value="ECO:0007669"/>
    <property type="project" value="TreeGrafter"/>
</dbReference>
<proteinExistence type="predicted"/>
<dbReference type="InterPro" id="IPR036291">
    <property type="entry name" value="NAD(P)-bd_dom_sf"/>
</dbReference>
<dbReference type="InterPro" id="IPR002347">
    <property type="entry name" value="SDR_fam"/>
</dbReference>
<organism evidence="2 3">
    <name type="scientific">Vanilla planifolia</name>
    <name type="common">Vanilla</name>
    <dbReference type="NCBI Taxonomy" id="51239"/>
    <lineage>
        <taxon>Eukaryota</taxon>
        <taxon>Viridiplantae</taxon>
        <taxon>Streptophyta</taxon>
        <taxon>Embryophyta</taxon>
        <taxon>Tracheophyta</taxon>
        <taxon>Spermatophyta</taxon>
        <taxon>Magnoliopsida</taxon>
        <taxon>Liliopsida</taxon>
        <taxon>Asparagales</taxon>
        <taxon>Orchidaceae</taxon>
        <taxon>Vanilloideae</taxon>
        <taxon>Vanilleae</taxon>
        <taxon>Vanilla</taxon>
    </lineage>
</organism>
<evidence type="ECO:0000313" key="3">
    <source>
        <dbReference type="Proteomes" id="UP000636800"/>
    </source>
</evidence>
<dbReference type="PANTHER" id="PTHR43550">
    <property type="entry name" value="3-KETODIHYDROSPHINGOSINE REDUCTASE"/>
    <property type="match status" value="1"/>
</dbReference>
<dbReference type="Pfam" id="PF00106">
    <property type="entry name" value="adh_short"/>
    <property type="match status" value="1"/>
</dbReference>
<feature type="transmembrane region" description="Helical" evidence="1">
    <location>
        <begin position="6"/>
        <end position="27"/>
    </location>
</feature>
<name>A0A835QLR2_VANPL</name>
<dbReference type="EMBL" id="JADCNL010000007">
    <property type="protein sequence ID" value="KAG0473281.1"/>
    <property type="molecule type" value="Genomic_DNA"/>
</dbReference>
<protein>
    <submittedName>
        <fullName evidence="2">Uncharacterized protein</fullName>
    </submittedName>
</protein>
<reference evidence="2 3" key="1">
    <citation type="journal article" date="2020" name="Nat. Food">
        <title>A phased Vanilla planifolia genome enables genetic improvement of flavour and production.</title>
        <authorList>
            <person name="Hasing T."/>
            <person name="Tang H."/>
            <person name="Brym M."/>
            <person name="Khazi F."/>
            <person name="Huang T."/>
            <person name="Chambers A.H."/>
        </authorList>
    </citation>
    <scope>NUCLEOTIDE SEQUENCE [LARGE SCALE GENOMIC DNA]</scope>
    <source>
        <tissue evidence="2">Leaf</tissue>
    </source>
</reference>
<dbReference type="PANTHER" id="PTHR43550:SF3">
    <property type="entry name" value="3-KETODIHYDROSPHINGOSINE REDUCTASE"/>
    <property type="match status" value="1"/>
</dbReference>
<dbReference type="Proteomes" id="UP000636800">
    <property type="component" value="Chromosome 7"/>
</dbReference>
<comment type="caution">
    <text evidence="2">The sequence shown here is derived from an EMBL/GenBank/DDBJ whole genome shotgun (WGS) entry which is preliminary data.</text>
</comment>